<dbReference type="GO" id="GO:0005737">
    <property type="term" value="C:cytoplasm"/>
    <property type="evidence" value="ECO:0007669"/>
    <property type="project" value="UniProtKB-SubCell"/>
</dbReference>
<proteinExistence type="inferred from homology"/>
<feature type="domain" description="Methylated-DNA-[protein]-cysteine S-methyltransferase DNA binding" evidence="9">
    <location>
        <begin position="82"/>
        <end position="161"/>
    </location>
</feature>
<reference evidence="11" key="1">
    <citation type="submission" date="2024-10" db="EMBL/GenBank/DDBJ databases">
        <authorList>
            <person name="Lesea H.P."/>
            <person name="Kuehl J.V."/>
            <person name="Chandonia J.-M."/>
        </authorList>
    </citation>
    <scope>NUCLEOTIDE SEQUENCE</scope>
    <source>
        <strain evidence="11">FW102-FHT14D07</strain>
    </source>
</reference>
<sequence length="168" mass="18317">MPDDLAYLPVDTPLGVFLVAERDGALKGGWFEGQKYFPAISPEAGWRKAATPLLHEAGRQLDAYFAGELTHLEMPLAPEGTAFQQQVWRALCAVPYGETTTYAALARAIGRPEAFHPVGAAVGRNPISLFVPCHRALGSNGSLTGYAGGLARKRWLLDHEGRERRLFD</sequence>
<name>A0AB74UKV0_9GAMM</name>
<dbReference type="Pfam" id="PF01035">
    <property type="entry name" value="DNA_binding_1"/>
    <property type="match status" value="1"/>
</dbReference>
<comment type="miscellaneous">
    <text evidence="8">This enzyme catalyzes only one turnover and therefore is not strictly catalytic. According to one definition, an enzyme is a biocatalyst that acts repeatedly and over many reaction cycles.</text>
</comment>
<evidence type="ECO:0000256" key="3">
    <source>
        <dbReference type="ARBA" id="ARBA00022603"/>
    </source>
</evidence>
<dbReference type="EC" id="2.1.1.63" evidence="8"/>
<evidence type="ECO:0000259" key="9">
    <source>
        <dbReference type="Pfam" id="PF01035"/>
    </source>
</evidence>
<evidence type="ECO:0000256" key="8">
    <source>
        <dbReference type="HAMAP-Rule" id="MF_00772"/>
    </source>
</evidence>
<dbReference type="PANTHER" id="PTHR10815">
    <property type="entry name" value="METHYLATED-DNA--PROTEIN-CYSTEINE METHYLTRANSFERASE"/>
    <property type="match status" value="1"/>
</dbReference>
<dbReference type="Gene3D" id="1.10.10.10">
    <property type="entry name" value="Winged helix-like DNA-binding domain superfamily/Winged helix DNA-binding domain"/>
    <property type="match status" value="1"/>
</dbReference>
<comment type="catalytic activity">
    <reaction evidence="1 8">
        <text>a 4-O-methyl-thymidine in DNA + L-cysteinyl-[protein] = a thymidine in DNA + S-methyl-L-cysteinyl-[protein]</text>
        <dbReference type="Rhea" id="RHEA:53428"/>
        <dbReference type="Rhea" id="RHEA-COMP:10131"/>
        <dbReference type="Rhea" id="RHEA-COMP:10132"/>
        <dbReference type="Rhea" id="RHEA-COMP:13555"/>
        <dbReference type="Rhea" id="RHEA-COMP:13556"/>
        <dbReference type="ChEBI" id="CHEBI:29950"/>
        <dbReference type="ChEBI" id="CHEBI:82612"/>
        <dbReference type="ChEBI" id="CHEBI:137386"/>
        <dbReference type="ChEBI" id="CHEBI:137387"/>
        <dbReference type="EC" id="2.1.1.63"/>
    </reaction>
</comment>
<keyword evidence="4 8" id="KW-0808">Transferase</keyword>
<evidence type="ECO:0000256" key="4">
    <source>
        <dbReference type="ARBA" id="ARBA00022679"/>
    </source>
</evidence>
<dbReference type="PANTHER" id="PTHR10815:SF5">
    <property type="entry name" value="METHYLATED-DNA--PROTEIN-CYSTEINE METHYLTRANSFERASE"/>
    <property type="match status" value="1"/>
</dbReference>
<keyword evidence="8" id="KW-0963">Cytoplasm</keyword>
<evidence type="ECO:0000256" key="1">
    <source>
        <dbReference type="ARBA" id="ARBA00001286"/>
    </source>
</evidence>
<dbReference type="InterPro" id="IPR036217">
    <property type="entry name" value="MethylDNA_cys_MeTrfase_DNAb"/>
</dbReference>
<dbReference type="InterPro" id="IPR036388">
    <property type="entry name" value="WH-like_DNA-bd_sf"/>
</dbReference>
<dbReference type="SUPFAM" id="SSF46767">
    <property type="entry name" value="Methylated DNA-protein cysteine methyltransferase, C-terminal domain"/>
    <property type="match status" value="1"/>
</dbReference>
<dbReference type="AlphaFoldDB" id="A0AB74UKV0"/>
<evidence type="ECO:0000259" key="10">
    <source>
        <dbReference type="Pfam" id="PF02870"/>
    </source>
</evidence>
<evidence type="ECO:0000256" key="2">
    <source>
        <dbReference type="ARBA" id="ARBA00008711"/>
    </source>
</evidence>
<evidence type="ECO:0000256" key="6">
    <source>
        <dbReference type="ARBA" id="ARBA00023204"/>
    </source>
</evidence>
<dbReference type="SUPFAM" id="SSF53155">
    <property type="entry name" value="Methylated DNA-protein cysteine methyltransferase domain"/>
    <property type="match status" value="1"/>
</dbReference>
<comment type="subcellular location">
    <subcellularLocation>
        <location evidence="8">Cytoplasm</location>
    </subcellularLocation>
</comment>
<dbReference type="InterPro" id="IPR014048">
    <property type="entry name" value="MethylDNA_cys_MeTrfase_DNA-bd"/>
</dbReference>
<keyword evidence="6 8" id="KW-0234">DNA repair</keyword>
<evidence type="ECO:0000256" key="5">
    <source>
        <dbReference type="ARBA" id="ARBA00022763"/>
    </source>
</evidence>
<comment type="similarity">
    <text evidence="2 8">Belongs to the MGMT family.</text>
</comment>
<dbReference type="Gene3D" id="3.30.160.70">
    <property type="entry name" value="Methylated DNA-protein cysteine methyltransferase domain"/>
    <property type="match status" value="1"/>
</dbReference>
<dbReference type="FunFam" id="1.10.10.10:FF:000214">
    <property type="entry name" value="Methylated-DNA--protein-cysteine methyltransferase"/>
    <property type="match status" value="1"/>
</dbReference>
<dbReference type="GO" id="GO:0003908">
    <property type="term" value="F:methylated-DNA-[protein]-cysteine S-methyltransferase activity"/>
    <property type="evidence" value="ECO:0007669"/>
    <property type="project" value="UniProtKB-UniRule"/>
</dbReference>
<keyword evidence="5 8" id="KW-0227">DNA damage</keyword>
<feature type="domain" description="Methylguanine DNA methyltransferase ribonuclease-like" evidence="10">
    <location>
        <begin position="10"/>
        <end position="78"/>
    </location>
</feature>
<evidence type="ECO:0000256" key="7">
    <source>
        <dbReference type="ARBA" id="ARBA00049348"/>
    </source>
</evidence>
<dbReference type="EMBL" id="CP170721">
    <property type="protein sequence ID" value="XIA16970.1"/>
    <property type="molecule type" value="Genomic_DNA"/>
</dbReference>
<dbReference type="GO" id="GO:0032259">
    <property type="term" value="P:methylation"/>
    <property type="evidence" value="ECO:0007669"/>
    <property type="project" value="UniProtKB-KW"/>
</dbReference>
<dbReference type="InterPro" id="IPR008332">
    <property type="entry name" value="MethylG_MeTrfase_N"/>
</dbReference>
<accession>A0AB74UKV0</accession>
<dbReference type="CDD" id="cd06445">
    <property type="entry name" value="ATase"/>
    <property type="match status" value="1"/>
</dbReference>
<dbReference type="Pfam" id="PF02870">
    <property type="entry name" value="Methyltransf_1N"/>
    <property type="match status" value="1"/>
</dbReference>
<dbReference type="InterPro" id="IPR036631">
    <property type="entry name" value="MGMT_N_sf"/>
</dbReference>
<evidence type="ECO:0000313" key="11">
    <source>
        <dbReference type="EMBL" id="XIA16970.1"/>
    </source>
</evidence>
<feature type="active site" description="Nucleophile; methyl group acceptor" evidence="8">
    <location>
        <position position="133"/>
    </location>
</feature>
<organism evidence="11">
    <name type="scientific">Rhodanobacter sp. FW102-FHT14D07</name>
    <dbReference type="NCBI Taxonomy" id="3351462"/>
    <lineage>
        <taxon>Bacteria</taxon>
        <taxon>Pseudomonadati</taxon>
        <taxon>Pseudomonadota</taxon>
        <taxon>Gammaproteobacteria</taxon>
        <taxon>Lysobacterales</taxon>
        <taxon>Rhodanobacteraceae</taxon>
        <taxon>Rhodanobacter</taxon>
    </lineage>
</organism>
<dbReference type="InterPro" id="IPR023546">
    <property type="entry name" value="MGMT"/>
</dbReference>
<comment type="function">
    <text evidence="8">Involved in the cellular defense against the biological effects of O6-methylguanine (O6-MeG) and O4-methylthymine (O4-MeT) in DNA. Repairs the methylated nucleobase in DNA by stoichiometrically transferring the methyl group to a cysteine residue in the enzyme. This is a suicide reaction: the enzyme is irreversibly inactivated.</text>
</comment>
<dbReference type="NCBIfam" id="TIGR00589">
    <property type="entry name" value="ogt"/>
    <property type="match status" value="1"/>
</dbReference>
<protein>
    <recommendedName>
        <fullName evidence="8">Methylated-DNA--protein-cysteine methyltransferase</fullName>
        <ecNumber evidence="8">2.1.1.63</ecNumber>
    </recommendedName>
    <alternativeName>
        <fullName evidence="8">6-O-methylguanine-DNA methyltransferase</fullName>
        <shortName evidence="8">MGMT</shortName>
    </alternativeName>
    <alternativeName>
        <fullName evidence="8">O-6-methylguanine-DNA-alkyltransferase</fullName>
    </alternativeName>
</protein>
<dbReference type="RefSeq" id="WP_395117398.1">
    <property type="nucleotide sequence ID" value="NZ_CP170721.1"/>
</dbReference>
<dbReference type="HAMAP" id="MF_00772">
    <property type="entry name" value="OGT"/>
    <property type="match status" value="1"/>
</dbReference>
<gene>
    <name evidence="11" type="ORF">ACFYG5_10310</name>
</gene>
<dbReference type="GO" id="GO:0006307">
    <property type="term" value="P:DNA alkylation repair"/>
    <property type="evidence" value="ECO:0007669"/>
    <property type="project" value="UniProtKB-UniRule"/>
</dbReference>
<keyword evidence="3 8" id="KW-0489">Methyltransferase</keyword>
<comment type="catalytic activity">
    <reaction evidence="7 8">
        <text>a 6-O-methyl-2'-deoxyguanosine in DNA + L-cysteinyl-[protein] = S-methyl-L-cysteinyl-[protein] + a 2'-deoxyguanosine in DNA</text>
        <dbReference type="Rhea" id="RHEA:24000"/>
        <dbReference type="Rhea" id="RHEA-COMP:10131"/>
        <dbReference type="Rhea" id="RHEA-COMP:10132"/>
        <dbReference type="Rhea" id="RHEA-COMP:11367"/>
        <dbReference type="Rhea" id="RHEA-COMP:11368"/>
        <dbReference type="ChEBI" id="CHEBI:29950"/>
        <dbReference type="ChEBI" id="CHEBI:82612"/>
        <dbReference type="ChEBI" id="CHEBI:85445"/>
        <dbReference type="ChEBI" id="CHEBI:85448"/>
        <dbReference type="EC" id="2.1.1.63"/>
    </reaction>
</comment>